<name>A0A841TZX3_9BACL</name>
<evidence type="ECO:0000256" key="2">
    <source>
        <dbReference type="ARBA" id="ARBA00012438"/>
    </source>
</evidence>
<evidence type="ECO:0000256" key="3">
    <source>
        <dbReference type="ARBA" id="ARBA00022553"/>
    </source>
</evidence>
<evidence type="ECO:0000256" key="8">
    <source>
        <dbReference type="ARBA" id="ARBA00023012"/>
    </source>
</evidence>
<dbReference type="RefSeq" id="WP_185136490.1">
    <property type="nucleotide sequence ID" value="NZ_BORM01000001.1"/>
</dbReference>
<feature type="transmembrane region" description="Helical" evidence="10">
    <location>
        <begin position="7"/>
        <end position="24"/>
    </location>
</feature>
<reference evidence="12 13" key="1">
    <citation type="submission" date="2020-08" db="EMBL/GenBank/DDBJ databases">
        <title>Cohnella phylogeny.</title>
        <authorList>
            <person name="Dunlap C."/>
        </authorList>
    </citation>
    <scope>NUCLEOTIDE SEQUENCE [LARGE SCALE GENOMIC DNA]</scope>
    <source>
        <strain evidence="12 13">DSM 25239</strain>
    </source>
</reference>
<dbReference type="AlphaFoldDB" id="A0A841TZX3"/>
<evidence type="ECO:0000256" key="6">
    <source>
        <dbReference type="ARBA" id="ARBA00022777"/>
    </source>
</evidence>
<dbReference type="GO" id="GO:0000155">
    <property type="term" value="F:phosphorelay sensor kinase activity"/>
    <property type="evidence" value="ECO:0007669"/>
    <property type="project" value="InterPro"/>
</dbReference>
<keyword evidence="10" id="KW-1133">Transmembrane helix</keyword>
<keyword evidence="10" id="KW-0472">Membrane</keyword>
<evidence type="ECO:0000256" key="7">
    <source>
        <dbReference type="ARBA" id="ARBA00022840"/>
    </source>
</evidence>
<accession>A0A841TZX3</accession>
<sequence length="380" mass="42161">MDFWLIGNKAVLLFYAIAAIYFQGDSATSWDLFAYILYVCLNVAIPIFKKSRPKRALAIASAAFVVLLAYRLDPLYFLLLPVNLYELTLLVPDKSRASLAPAALALLPMFALPRSLLPLYLTAALLSYLLHASLRRHSDKLKRLEDERENLRADLERLTRSLSENREFIRQSEYTFKLEERNRLSQRIHDEIGHSMAGALIQMEAARRLLDANRDKAGELLGNAIAISKEGLERIRLTLKDMKPRSEELGLHRLRLFADELSAKHAVAATVTYSGDVDVITPIQWKIIQENATEAVTNSLKYGGATAIEIEVSVLNRFIKAVVADNGKGAEKVVKGLGIVGMEERAASAGGTVIVDGTRGFSVTTLLPYRRDDAPAPPGE</sequence>
<evidence type="ECO:0000256" key="10">
    <source>
        <dbReference type="SAM" id="Phobius"/>
    </source>
</evidence>
<keyword evidence="8" id="KW-0902">Two-component regulatory system</keyword>
<keyword evidence="13" id="KW-1185">Reference proteome</keyword>
<dbReference type="Proteomes" id="UP000553776">
    <property type="component" value="Unassembled WGS sequence"/>
</dbReference>
<keyword evidence="6 12" id="KW-0418">Kinase</keyword>
<comment type="caution">
    <text evidence="12">The sequence shown here is derived from an EMBL/GenBank/DDBJ whole genome shotgun (WGS) entry which is preliminary data.</text>
</comment>
<feature type="transmembrane region" description="Helical" evidence="10">
    <location>
        <begin position="55"/>
        <end position="72"/>
    </location>
</feature>
<keyword evidence="9" id="KW-0175">Coiled coil</keyword>
<keyword evidence="3" id="KW-0597">Phosphoprotein</keyword>
<keyword evidence="4" id="KW-0808">Transferase</keyword>
<evidence type="ECO:0000256" key="5">
    <source>
        <dbReference type="ARBA" id="ARBA00022741"/>
    </source>
</evidence>
<keyword evidence="7" id="KW-0067">ATP-binding</keyword>
<dbReference type="Gene3D" id="3.30.565.10">
    <property type="entry name" value="Histidine kinase-like ATPase, C-terminal domain"/>
    <property type="match status" value="1"/>
</dbReference>
<dbReference type="GO" id="GO:0005524">
    <property type="term" value="F:ATP binding"/>
    <property type="evidence" value="ECO:0007669"/>
    <property type="project" value="UniProtKB-KW"/>
</dbReference>
<evidence type="ECO:0000256" key="9">
    <source>
        <dbReference type="SAM" id="Coils"/>
    </source>
</evidence>
<evidence type="ECO:0000313" key="13">
    <source>
        <dbReference type="Proteomes" id="UP000553776"/>
    </source>
</evidence>
<evidence type="ECO:0000256" key="1">
    <source>
        <dbReference type="ARBA" id="ARBA00000085"/>
    </source>
</evidence>
<gene>
    <name evidence="12" type="ORF">H7B90_13900</name>
</gene>
<evidence type="ECO:0000313" key="12">
    <source>
        <dbReference type="EMBL" id="MBB6692498.1"/>
    </source>
</evidence>
<feature type="transmembrane region" description="Helical" evidence="10">
    <location>
        <begin position="116"/>
        <end position="134"/>
    </location>
</feature>
<organism evidence="12 13">
    <name type="scientific">Cohnella xylanilytica</name>
    <dbReference type="NCBI Taxonomy" id="557555"/>
    <lineage>
        <taxon>Bacteria</taxon>
        <taxon>Bacillati</taxon>
        <taxon>Bacillota</taxon>
        <taxon>Bacilli</taxon>
        <taxon>Bacillales</taxon>
        <taxon>Paenibacillaceae</taxon>
        <taxon>Cohnella</taxon>
    </lineage>
</organism>
<dbReference type="InterPro" id="IPR050482">
    <property type="entry name" value="Sensor_HK_TwoCompSys"/>
</dbReference>
<comment type="catalytic activity">
    <reaction evidence="1">
        <text>ATP + protein L-histidine = ADP + protein N-phospho-L-histidine.</text>
        <dbReference type="EC" id="2.7.13.3"/>
    </reaction>
</comment>
<dbReference type="Pfam" id="PF07730">
    <property type="entry name" value="HisKA_3"/>
    <property type="match status" value="1"/>
</dbReference>
<feature type="coiled-coil region" evidence="9">
    <location>
        <begin position="134"/>
        <end position="161"/>
    </location>
</feature>
<keyword evidence="10" id="KW-0812">Transmembrane</keyword>
<dbReference type="PANTHER" id="PTHR24421:SF10">
    <property type="entry name" value="NITRATE_NITRITE SENSOR PROTEIN NARQ"/>
    <property type="match status" value="1"/>
</dbReference>
<dbReference type="SUPFAM" id="SSF55874">
    <property type="entry name" value="ATPase domain of HSP90 chaperone/DNA topoisomerase II/histidine kinase"/>
    <property type="match status" value="1"/>
</dbReference>
<dbReference type="EC" id="2.7.13.3" evidence="2"/>
<feature type="transmembrane region" description="Helical" evidence="10">
    <location>
        <begin position="30"/>
        <end position="48"/>
    </location>
</feature>
<dbReference type="InterPro" id="IPR036890">
    <property type="entry name" value="HATPase_C_sf"/>
</dbReference>
<dbReference type="GO" id="GO:0016020">
    <property type="term" value="C:membrane"/>
    <property type="evidence" value="ECO:0007669"/>
    <property type="project" value="InterPro"/>
</dbReference>
<dbReference type="Gene3D" id="1.20.5.1930">
    <property type="match status" value="1"/>
</dbReference>
<dbReference type="EMBL" id="JACJVR010000054">
    <property type="protein sequence ID" value="MBB6692498.1"/>
    <property type="molecule type" value="Genomic_DNA"/>
</dbReference>
<evidence type="ECO:0000259" key="11">
    <source>
        <dbReference type="Pfam" id="PF07730"/>
    </source>
</evidence>
<dbReference type="GO" id="GO:0046983">
    <property type="term" value="F:protein dimerization activity"/>
    <property type="evidence" value="ECO:0007669"/>
    <property type="project" value="InterPro"/>
</dbReference>
<dbReference type="PANTHER" id="PTHR24421">
    <property type="entry name" value="NITRATE/NITRITE SENSOR PROTEIN NARX-RELATED"/>
    <property type="match status" value="1"/>
</dbReference>
<dbReference type="CDD" id="cd16917">
    <property type="entry name" value="HATPase_UhpB-NarQ-NarX-like"/>
    <property type="match status" value="1"/>
</dbReference>
<dbReference type="InterPro" id="IPR011712">
    <property type="entry name" value="Sig_transdc_His_kin_sub3_dim/P"/>
</dbReference>
<evidence type="ECO:0000256" key="4">
    <source>
        <dbReference type="ARBA" id="ARBA00022679"/>
    </source>
</evidence>
<protein>
    <recommendedName>
        <fullName evidence="2">histidine kinase</fullName>
        <ecNumber evidence="2">2.7.13.3</ecNumber>
    </recommendedName>
</protein>
<proteinExistence type="predicted"/>
<feature type="domain" description="Signal transduction histidine kinase subgroup 3 dimerisation and phosphoacceptor" evidence="11">
    <location>
        <begin position="180"/>
        <end position="246"/>
    </location>
</feature>
<keyword evidence="5" id="KW-0547">Nucleotide-binding</keyword>